<dbReference type="Proteomes" id="UP000595703">
    <property type="component" value="Chromosome"/>
</dbReference>
<reference evidence="3 4" key="3">
    <citation type="journal article" date="2011" name="Nat. Chem. Biol.">
        <title>Reveromycin A biosynthesis uses RevG and RevJ for stereospecific spiroacetal formation.</title>
        <authorList>
            <person name="Takahashi S."/>
            <person name="Toyoda A."/>
            <person name="Sekiyama Y."/>
            <person name="Takagi H."/>
            <person name="Nogawa T."/>
            <person name="Uramoto M."/>
            <person name="Suzuki R."/>
            <person name="Koshino H."/>
            <person name="Kumano T."/>
            <person name="Panthee S."/>
            <person name="Dairi T."/>
            <person name="Ishikawa J."/>
            <person name="Ikeda H."/>
            <person name="Sakaki Y."/>
            <person name="Osada H."/>
        </authorList>
    </citation>
    <scope>NUCLEOTIDE SEQUENCE [LARGE SCALE GENOMIC DNA]</scope>
    <source>
        <strain evidence="3 4">SN-593</strain>
    </source>
</reference>
<name>A0A7U3UMY8_9ACTN</name>
<reference evidence="3 4" key="1">
    <citation type="journal article" date="2010" name="J. Bacteriol.">
        <title>Biochemical characterization of a novel indole prenyltransferase from Streptomyces sp. SN-593.</title>
        <authorList>
            <person name="Takahashi S."/>
            <person name="Takagi H."/>
            <person name="Toyoda A."/>
            <person name="Uramoto M."/>
            <person name="Nogawa T."/>
            <person name="Ueki M."/>
            <person name="Sakaki Y."/>
            <person name="Osada H."/>
        </authorList>
    </citation>
    <scope>NUCLEOTIDE SEQUENCE [LARGE SCALE GENOMIC DNA]</scope>
    <source>
        <strain evidence="3 4">SN-593</strain>
    </source>
</reference>
<reference evidence="3 4" key="2">
    <citation type="journal article" date="2011" name="J. Antibiot.">
        <title>Furaquinocins I and J: novel polyketide isoprenoid hybrid compounds from Streptomyces reveromyceticus SN-593.</title>
        <authorList>
            <person name="Panthee S."/>
            <person name="Takahashi S."/>
            <person name="Takagi H."/>
            <person name="Nogawa T."/>
            <person name="Oowada E."/>
            <person name="Uramoto M."/>
            <person name="Osada H."/>
        </authorList>
    </citation>
    <scope>NUCLEOTIDE SEQUENCE [LARGE SCALE GENOMIC DNA]</scope>
    <source>
        <strain evidence="3 4">SN-593</strain>
    </source>
</reference>
<evidence type="ECO:0000259" key="2">
    <source>
        <dbReference type="Pfam" id="PF12802"/>
    </source>
</evidence>
<proteinExistence type="predicted"/>
<protein>
    <recommendedName>
        <fullName evidence="2">HTH marR-type domain-containing protein</fullName>
    </recommendedName>
</protein>
<feature type="domain" description="HTH marR-type" evidence="2">
    <location>
        <begin position="17"/>
        <end position="67"/>
    </location>
</feature>
<dbReference type="InterPro" id="IPR036390">
    <property type="entry name" value="WH_DNA-bd_sf"/>
</dbReference>
<evidence type="ECO:0000256" key="1">
    <source>
        <dbReference type="SAM" id="MobiDB-lite"/>
    </source>
</evidence>
<organism evidence="3 4">
    <name type="scientific">Actinacidiphila reveromycinica</name>
    <dbReference type="NCBI Taxonomy" id="659352"/>
    <lineage>
        <taxon>Bacteria</taxon>
        <taxon>Bacillati</taxon>
        <taxon>Actinomycetota</taxon>
        <taxon>Actinomycetes</taxon>
        <taxon>Kitasatosporales</taxon>
        <taxon>Streptomycetaceae</taxon>
        <taxon>Actinacidiphila</taxon>
    </lineage>
</organism>
<dbReference type="InterPro" id="IPR000835">
    <property type="entry name" value="HTH_MarR-typ"/>
</dbReference>
<dbReference type="AlphaFoldDB" id="A0A7U3UMY8"/>
<feature type="region of interest" description="Disordered" evidence="1">
    <location>
        <begin position="100"/>
        <end position="142"/>
    </location>
</feature>
<feature type="region of interest" description="Disordered" evidence="1">
    <location>
        <begin position="60"/>
        <end position="86"/>
    </location>
</feature>
<dbReference type="SUPFAM" id="SSF46785">
    <property type="entry name" value="Winged helix' DNA-binding domain"/>
    <property type="match status" value="1"/>
</dbReference>
<dbReference type="KEGG" id="arev:RVR_443"/>
<sequence>MVSEPADSRPTWTFLTNHARVLATIARDPGVRVRDIAARCLLTERAVQKIIADLEGAGYLSHTRSGRSNRYEIAPGTPLRHPADSGPTVADLLAVLALESDTDDAAADPGTDDAGTHDAGTHDAEADTDDVDADAEARADTR</sequence>
<dbReference type="Pfam" id="PF12802">
    <property type="entry name" value="MarR_2"/>
    <property type="match status" value="1"/>
</dbReference>
<reference evidence="3 4" key="4">
    <citation type="journal article" date="2020" name="Sci. Rep.">
        <title>beta-carboline chemical signals induce reveromycin production through a LuxR family regulator in Streptomyces sp. SN-593.</title>
        <authorList>
            <person name="Panthee S."/>
            <person name="Kito N."/>
            <person name="Hayashi T."/>
            <person name="Shimizu T."/>
            <person name="Ishikawa J."/>
            <person name="Hamamoto H."/>
            <person name="Osada H."/>
            <person name="Takahashi S."/>
        </authorList>
    </citation>
    <scope>NUCLEOTIDE SEQUENCE [LARGE SCALE GENOMIC DNA]</scope>
    <source>
        <strain evidence="3 4">SN-593</strain>
    </source>
</reference>
<dbReference type="Gene3D" id="1.10.10.10">
    <property type="entry name" value="Winged helix-like DNA-binding domain superfamily/Winged helix DNA-binding domain"/>
    <property type="match status" value="1"/>
</dbReference>
<feature type="compositionally biased region" description="Basic and acidic residues" evidence="1">
    <location>
        <begin position="114"/>
        <end position="125"/>
    </location>
</feature>
<gene>
    <name evidence="3" type="ORF">RVR_443</name>
</gene>
<evidence type="ECO:0000313" key="4">
    <source>
        <dbReference type="Proteomes" id="UP000595703"/>
    </source>
</evidence>
<keyword evidence="4" id="KW-1185">Reference proteome</keyword>
<dbReference type="InterPro" id="IPR036388">
    <property type="entry name" value="WH-like_DNA-bd_sf"/>
</dbReference>
<accession>A0A7U3UMY8</accession>
<evidence type="ECO:0000313" key="3">
    <source>
        <dbReference type="EMBL" id="BBA95543.1"/>
    </source>
</evidence>
<dbReference type="GO" id="GO:0003700">
    <property type="term" value="F:DNA-binding transcription factor activity"/>
    <property type="evidence" value="ECO:0007669"/>
    <property type="project" value="InterPro"/>
</dbReference>
<dbReference type="EMBL" id="AP018365">
    <property type="protein sequence ID" value="BBA95543.1"/>
    <property type="molecule type" value="Genomic_DNA"/>
</dbReference>